<dbReference type="KEGG" id="pdl:Pyrde_1585"/>
<dbReference type="Proteomes" id="UP000058613">
    <property type="component" value="Chromosome"/>
</dbReference>
<dbReference type="InterPro" id="IPR002716">
    <property type="entry name" value="PIN_dom"/>
</dbReference>
<protein>
    <recommendedName>
        <fullName evidence="1">PIN domain-containing protein</fullName>
    </recommendedName>
</protein>
<accession>A0A0P0N4G2</accession>
<sequence length="163" mass="17114">MVGPILVDSTVLIRLLLGKAGADFAVNIFSRAEEGSEDLVIPSTAVLEALSKAAVAAASAATGAGVAESIEKLASDEEVRAKAFEAVEKLSAYLSQLSRTGRLTVYTVSMDDIARAVELAKKHGLSLSDAVTLAVAEKLRIQKIATFSPKLRSIEGYTFMPSS</sequence>
<dbReference type="AlphaFoldDB" id="A0A0P0N4G2"/>
<evidence type="ECO:0000313" key="4">
    <source>
        <dbReference type="Proteomes" id="UP000058613"/>
    </source>
</evidence>
<dbReference type="Pfam" id="PF01850">
    <property type="entry name" value="PIN"/>
    <property type="match status" value="1"/>
</dbReference>
<keyword evidence="5" id="KW-1185">Reference proteome</keyword>
<proteinExistence type="predicted"/>
<evidence type="ECO:0000259" key="1">
    <source>
        <dbReference type="Pfam" id="PF01850"/>
    </source>
</evidence>
<dbReference type="Proteomes" id="UP000196694">
    <property type="component" value="Unassembled WGS sequence"/>
</dbReference>
<dbReference type="EMBL" id="NCQP01000002">
    <property type="protein sequence ID" value="OWJ55136.1"/>
    <property type="molecule type" value="Genomic_DNA"/>
</dbReference>
<evidence type="ECO:0000313" key="2">
    <source>
        <dbReference type="EMBL" id="ALL01628.1"/>
    </source>
</evidence>
<dbReference type="EMBL" id="CP013011">
    <property type="protein sequence ID" value="ALL01628.1"/>
    <property type="molecule type" value="Genomic_DNA"/>
</dbReference>
<name>A0A0P0N4G2_9CREN</name>
<feature type="domain" description="PIN" evidence="1">
    <location>
        <begin position="5"/>
        <end position="153"/>
    </location>
</feature>
<evidence type="ECO:0000313" key="3">
    <source>
        <dbReference type="EMBL" id="OWJ55136.1"/>
    </source>
</evidence>
<evidence type="ECO:0000313" key="5">
    <source>
        <dbReference type="Proteomes" id="UP000196694"/>
    </source>
</evidence>
<reference evidence="3 5" key="2">
    <citation type="submission" date="2017-05" db="EMBL/GenBank/DDBJ databases">
        <title>The draft genome of the hyperthermophilic archaeon 'Pyrodictium delaneyi strain Hulk', an iron and nitrate reducer, reveals the capacity for sulfate reduction.</title>
        <authorList>
            <person name="Demey L.M."/>
            <person name="Miller C."/>
            <person name="Manzella M."/>
            <person name="Reguera G."/>
            <person name="Kashefi K."/>
        </authorList>
    </citation>
    <scope>NUCLEOTIDE SEQUENCE [LARGE SCALE GENOMIC DNA]</scope>
    <source>
        <strain evidence="3 5">Hulk</strain>
    </source>
</reference>
<dbReference type="GeneID" id="26099924"/>
<gene>
    <name evidence="3" type="ORF">Pdsh_05495</name>
    <name evidence="2" type="ORF">Pyrde_1585</name>
</gene>
<dbReference type="STRING" id="1273541.Pyrde_1585"/>
<organism evidence="2 4">
    <name type="scientific">Pyrodictium delaneyi</name>
    <dbReference type="NCBI Taxonomy" id="1273541"/>
    <lineage>
        <taxon>Archaea</taxon>
        <taxon>Thermoproteota</taxon>
        <taxon>Thermoprotei</taxon>
        <taxon>Desulfurococcales</taxon>
        <taxon>Pyrodictiaceae</taxon>
        <taxon>Pyrodictium</taxon>
    </lineage>
</organism>
<dbReference type="RefSeq" id="WP_055409751.1">
    <property type="nucleotide sequence ID" value="NZ_CP013011.1"/>
</dbReference>
<reference evidence="2 4" key="1">
    <citation type="submission" date="2015-10" db="EMBL/GenBank/DDBJ databases">
        <title>Complete genome sequence of hyperthermophilic archaeon Pyrodictium delaneyi Su06.</title>
        <authorList>
            <person name="Jung J.-H."/>
            <person name="Lin J."/>
            <person name="Holden J.F."/>
            <person name="Park C.-S."/>
        </authorList>
    </citation>
    <scope>NUCLEOTIDE SEQUENCE [LARGE SCALE GENOMIC DNA]</scope>
    <source>
        <strain evidence="2 4">Su06</strain>
    </source>
</reference>
<dbReference type="SUPFAM" id="SSF88723">
    <property type="entry name" value="PIN domain-like"/>
    <property type="match status" value="1"/>
</dbReference>
<dbReference type="Gene3D" id="3.40.50.1010">
    <property type="entry name" value="5'-nuclease"/>
    <property type="match status" value="1"/>
</dbReference>
<dbReference type="OrthoDB" id="377936at2157"/>
<dbReference type="InterPro" id="IPR029060">
    <property type="entry name" value="PIN-like_dom_sf"/>
</dbReference>